<dbReference type="GO" id="GO:0008986">
    <property type="term" value="F:pyruvate, water dikinase activity"/>
    <property type="evidence" value="ECO:0007669"/>
    <property type="project" value="InterPro"/>
</dbReference>
<proteinExistence type="inferred from homology"/>
<evidence type="ECO:0000256" key="3">
    <source>
        <dbReference type="ARBA" id="ARBA00022840"/>
    </source>
</evidence>
<protein>
    <recommendedName>
        <fullName evidence="4">PEP-utilising enzyme mobile domain-containing protein</fullName>
    </recommendedName>
</protein>
<keyword evidence="3" id="KW-0067">ATP-binding</keyword>
<dbReference type="PANTHER" id="PTHR43030">
    <property type="entry name" value="PHOSPHOENOLPYRUVATE SYNTHASE"/>
    <property type="match status" value="1"/>
</dbReference>
<dbReference type="InterPro" id="IPR036637">
    <property type="entry name" value="Phosphohistidine_dom_sf"/>
</dbReference>
<comment type="caution">
    <text evidence="5">The sequence shown here is derived from an EMBL/GenBank/DDBJ whole genome shotgun (WGS) entry which is preliminary data.</text>
</comment>
<dbReference type="Proteomes" id="UP000178873">
    <property type="component" value="Unassembled WGS sequence"/>
</dbReference>
<accession>A0A1G2M1C1</accession>
<dbReference type="GO" id="GO:0005524">
    <property type="term" value="F:ATP binding"/>
    <property type="evidence" value="ECO:0007669"/>
    <property type="project" value="UniProtKB-KW"/>
</dbReference>
<evidence type="ECO:0000259" key="4">
    <source>
        <dbReference type="Pfam" id="PF00391"/>
    </source>
</evidence>
<dbReference type="InterPro" id="IPR006319">
    <property type="entry name" value="PEP_synth"/>
</dbReference>
<feature type="domain" description="PEP-utilising enzyme mobile" evidence="4">
    <location>
        <begin position="400"/>
        <end position="470"/>
    </location>
</feature>
<dbReference type="PANTHER" id="PTHR43030:SF1">
    <property type="entry name" value="PHOSPHOENOLPYRUVATE SYNTHASE"/>
    <property type="match status" value="1"/>
</dbReference>
<dbReference type="AlphaFoldDB" id="A0A1G2M1C1"/>
<dbReference type="SUPFAM" id="SSF52009">
    <property type="entry name" value="Phosphohistidine domain"/>
    <property type="match status" value="1"/>
</dbReference>
<dbReference type="Gene3D" id="3.50.30.10">
    <property type="entry name" value="Phosphohistidine domain"/>
    <property type="match status" value="1"/>
</dbReference>
<evidence type="ECO:0000256" key="2">
    <source>
        <dbReference type="ARBA" id="ARBA00022741"/>
    </source>
</evidence>
<sequence>MKKFQLAWTGEQPLLKNDIQTERYIFHRDITGNVLSEQIMWSLKGYLECYFPVDDVESVVYEDGKKFLNPLFASKTISDAKEAAHQYWNVIKNIRLSFNPSLSNDELLKYFEEYRVVERKVLAYFMCSREEVMAPVEEQLAEIVKEKYRDDYLQPYITLTTPKEDDLLYQEKCDVLLLSKNPTDESIQEHALKYPLMLFNVESEAEGAKIIKYRLTPEELKKAKKEVENYKHGKVLLKKEQQEILTLLKSKEAEDITYFIQQSSLCRLTLKACWGGAHYFLMLFFSHLADKAGVTHREFVMFSRVEDVIRLLQSSVWLSGQELQNRKRAYLLHYKADGVSFVSGVEAEQKKIQILDSSQPSQELQEFKGTIAHKGKFQGTVVLVKVDTPSEIHKIAGKINKKHVLVTGMTNPNMTMLVNKVGAILTDEGGMACHAAIISREFKIPCLVGCKIATQILKDGDLVEVDAERGIVRILQR</sequence>
<dbReference type="Pfam" id="PF00391">
    <property type="entry name" value="PEP-utilizers"/>
    <property type="match status" value="1"/>
</dbReference>
<dbReference type="STRING" id="1802301.A2664_03675"/>
<organism evidence="5 6">
    <name type="scientific">Candidatus Taylorbacteria bacterium RIFCSPHIGHO2_01_FULL_46_22b</name>
    <dbReference type="NCBI Taxonomy" id="1802301"/>
    <lineage>
        <taxon>Bacteria</taxon>
        <taxon>Candidatus Tayloriibacteriota</taxon>
    </lineage>
</organism>
<dbReference type="InterPro" id="IPR008279">
    <property type="entry name" value="PEP-util_enz_mobile_dom"/>
</dbReference>
<gene>
    <name evidence="5" type="ORF">A2664_03675</name>
</gene>
<comment type="similarity">
    <text evidence="1">Belongs to the PEP-utilizing enzyme family.</text>
</comment>
<keyword evidence="2" id="KW-0547">Nucleotide-binding</keyword>
<reference evidence="5 6" key="1">
    <citation type="journal article" date="2016" name="Nat. Commun.">
        <title>Thousands of microbial genomes shed light on interconnected biogeochemical processes in an aquifer system.</title>
        <authorList>
            <person name="Anantharaman K."/>
            <person name="Brown C.T."/>
            <person name="Hug L.A."/>
            <person name="Sharon I."/>
            <person name="Castelle C.J."/>
            <person name="Probst A.J."/>
            <person name="Thomas B.C."/>
            <person name="Singh A."/>
            <person name="Wilkins M.J."/>
            <person name="Karaoz U."/>
            <person name="Brodie E.L."/>
            <person name="Williams K.H."/>
            <person name="Hubbard S.S."/>
            <person name="Banfield J.F."/>
        </authorList>
    </citation>
    <scope>NUCLEOTIDE SEQUENCE [LARGE SCALE GENOMIC DNA]</scope>
</reference>
<dbReference type="EMBL" id="MHRF01000013">
    <property type="protein sequence ID" value="OHA17690.1"/>
    <property type="molecule type" value="Genomic_DNA"/>
</dbReference>
<name>A0A1G2M1C1_9BACT</name>
<evidence type="ECO:0000313" key="6">
    <source>
        <dbReference type="Proteomes" id="UP000178873"/>
    </source>
</evidence>
<evidence type="ECO:0000256" key="1">
    <source>
        <dbReference type="ARBA" id="ARBA00007837"/>
    </source>
</evidence>
<evidence type="ECO:0000313" key="5">
    <source>
        <dbReference type="EMBL" id="OHA17690.1"/>
    </source>
</evidence>